<sequence>MRNKLLLVILLCAQATLVAQQFNLTAELRPRFENKHGFQTLLNTGAKGTNFISQRTRLNFFFTQDQLAFKIALQNVRVWGDVSTLSASDNLNSLHEAWAAIVFSDQLKLQLGRQEIVYDDSRIFGNVGWAQQARSHDAAIAKKRFNNGDQLDVGFALNADSQSGVSTNYSNIAGYKTFQYAWYHFKRNRIHMSLLALNTGVELLFDPNKTIQYSQTFGGRIQYQKGKLSLDGASYFQTGTLQNNTVSAQYFTGNIYYQLSDVYSIALGVESLSGKDSNDTSTDMKSFNPIFGTNHKFNGWMDYFYVGNHSNSVGLLDLYASISYQKNKFSAKIVPHFFSAAEDMYNGNFILSRNLGTEIDTSVGYKFSNDIAFSGGYSKMFGSKSLEFLKGGDHKENNSWLWFMVVFKPTLF</sequence>
<proteinExistence type="predicted"/>
<evidence type="ECO:0000256" key="1">
    <source>
        <dbReference type="SAM" id="SignalP"/>
    </source>
</evidence>
<comment type="caution">
    <text evidence="3">The sequence shown here is derived from an EMBL/GenBank/DDBJ whole genome shotgun (WGS) entry which is preliminary data.</text>
</comment>
<dbReference type="AlphaFoldDB" id="A0A917HYW5"/>
<dbReference type="InterPro" id="IPR025388">
    <property type="entry name" value="Alginate_export_dom"/>
</dbReference>
<feature type="chain" id="PRO_5036999162" description="Alginate export domain-containing protein" evidence="1">
    <location>
        <begin position="20"/>
        <end position="412"/>
    </location>
</feature>
<organism evidence="3 4">
    <name type="scientific">Polaribacter pacificus</name>
    <dbReference type="NCBI Taxonomy" id="1775173"/>
    <lineage>
        <taxon>Bacteria</taxon>
        <taxon>Pseudomonadati</taxon>
        <taxon>Bacteroidota</taxon>
        <taxon>Flavobacteriia</taxon>
        <taxon>Flavobacteriales</taxon>
        <taxon>Flavobacteriaceae</taxon>
    </lineage>
</organism>
<dbReference type="SUPFAM" id="SSF56935">
    <property type="entry name" value="Porins"/>
    <property type="match status" value="1"/>
</dbReference>
<keyword evidence="1" id="KW-0732">Signal</keyword>
<dbReference type="Proteomes" id="UP000633278">
    <property type="component" value="Unassembled WGS sequence"/>
</dbReference>
<evidence type="ECO:0000313" key="4">
    <source>
        <dbReference type="Proteomes" id="UP000633278"/>
    </source>
</evidence>
<dbReference type="RefSeq" id="WP_188598861.1">
    <property type="nucleotide sequence ID" value="NZ_BMJW01000002.1"/>
</dbReference>
<dbReference type="EMBL" id="BMJW01000002">
    <property type="protein sequence ID" value="GGG99051.1"/>
    <property type="molecule type" value="Genomic_DNA"/>
</dbReference>
<keyword evidence="4" id="KW-1185">Reference proteome</keyword>
<accession>A0A917HYW5</accession>
<reference evidence="3" key="1">
    <citation type="journal article" date="2014" name="Int. J. Syst. Evol. Microbiol.">
        <title>Complete genome sequence of Corynebacterium casei LMG S-19264T (=DSM 44701T), isolated from a smear-ripened cheese.</title>
        <authorList>
            <consortium name="US DOE Joint Genome Institute (JGI-PGF)"/>
            <person name="Walter F."/>
            <person name="Albersmeier A."/>
            <person name="Kalinowski J."/>
            <person name="Ruckert C."/>
        </authorList>
    </citation>
    <scope>NUCLEOTIDE SEQUENCE</scope>
    <source>
        <strain evidence="3">CGMCC 1.15763</strain>
    </source>
</reference>
<feature type="signal peptide" evidence="1">
    <location>
        <begin position="1"/>
        <end position="19"/>
    </location>
</feature>
<evidence type="ECO:0000259" key="2">
    <source>
        <dbReference type="Pfam" id="PF13372"/>
    </source>
</evidence>
<feature type="domain" description="Alginate export" evidence="2">
    <location>
        <begin position="23"/>
        <end position="308"/>
    </location>
</feature>
<dbReference type="Pfam" id="PF13372">
    <property type="entry name" value="Alginate_exp"/>
    <property type="match status" value="1"/>
</dbReference>
<reference evidence="3" key="2">
    <citation type="submission" date="2020-09" db="EMBL/GenBank/DDBJ databases">
        <authorList>
            <person name="Sun Q."/>
            <person name="Zhou Y."/>
        </authorList>
    </citation>
    <scope>NUCLEOTIDE SEQUENCE</scope>
    <source>
        <strain evidence="3">CGMCC 1.15763</strain>
    </source>
</reference>
<evidence type="ECO:0000313" key="3">
    <source>
        <dbReference type="EMBL" id="GGG99051.1"/>
    </source>
</evidence>
<name>A0A917HYW5_9FLAO</name>
<gene>
    <name evidence="3" type="ORF">GCM10011416_16620</name>
</gene>
<protein>
    <recommendedName>
        <fullName evidence="2">Alginate export domain-containing protein</fullName>
    </recommendedName>
</protein>